<evidence type="ECO:0000256" key="3">
    <source>
        <dbReference type="ARBA" id="ARBA00023098"/>
    </source>
</evidence>
<feature type="short sequence motif" description="GXSXG" evidence="4">
    <location>
        <begin position="50"/>
        <end position="54"/>
    </location>
</feature>
<accession>A0A0P0M4Z4</accession>
<keyword evidence="1 4" id="KW-0378">Hydrolase</keyword>
<evidence type="ECO:0000313" key="6">
    <source>
        <dbReference type="EMBL" id="ALK86073.1"/>
    </source>
</evidence>
<feature type="short sequence motif" description="DGA/G" evidence="4">
    <location>
        <begin position="164"/>
        <end position="166"/>
    </location>
</feature>
<evidence type="ECO:0000259" key="5">
    <source>
        <dbReference type="PROSITE" id="PS51635"/>
    </source>
</evidence>
<dbReference type="PROSITE" id="PS51635">
    <property type="entry name" value="PNPLA"/>
    <property type="match status" value="1"/>
</dbReference>
<dbReference type="PANTHER" id="PTHR14226:SF78">
    <property type="entry name" value="SLR0060 PROTEIN"/>
    <property type="match status" value="1"/>
</dbReference>
<dbReference type="PATRIC" id="fig|821.40.peg.4227"/>
<dbReference type="InterPro" id="IPR016035">
    <property type="entry name" value="Acyl_Trfase/lysoPLipase"/>
</dbReference>
<name>A0A0P0M4Z4_PHOVU</name>
<evidence type="ECO:0000256" key="2">
    <source>
        <dbReference type="ARBA" id="ARBA00022963"/>
    </source>
</evidence>
<protein>
    <submittedName>
        <fullName evidence="6">NTE family protein ylbK</fullName>
    </submittedName>
</protein>
<comment type="caution">
    <text evidence="4">Lacks conserved residue(s) required for the propagation of feature annotation.</text>
</comment>
<dbReference type="Gene3D" id="3.40.1090.10">
    <property type="entry name" value="Cytosolic phospholipase A2 catalytic domain"/>
    <property type="match status" value="1"/>
</dbReference>
<dbReference type="InterPro" id="IPR050301">
    <property type="entry name" value="NTE"/>
</dbReference>
<dbReference type="InterPro" id="IPR002641">
    <property type="entry name" value="PNPLA_dom"/>
</dbReference>
<dbReference type="CDD" id="cd07205">
    <property type="entry name" value="Pat_PNPLA6_PNPLA7_NTE1_like"/>
    <property type="match status" value="1"/>
</dbReference>
<keyword evidence="2 4" id="KW-0442">Lipid degradation</keyword>
<dbReference type="Proteomes" id="UP000061587">
    <property type="component" value="Chromosome"/>
</dbReference>
<dbReference type="SUPFAM" id="SSF52151">
    <property type="entry name" value="FabD/lysophospholipase-like"/>
    <property type="match status" value="1"/>
</dbReference>
<evidence type="ECO:0000256" key="1">
    <source>
        <dbReference type="ARBA" id="ARBA00022801"/>
    </source>
</evidence>
<feature type="domain" description="PNPLA" evidence="5">
    <location>
        <begin position="19"/>
        <end position="177"/>
    </location>
</feature>
<organism evidence="6 7">
    <name type="scientific">Phocaeicola vulgatus</name>
    <name type="common">Bacteroides vulgatus</name>
    <dbReference type="NCBI Taxonomy" id="821"/>
    <lineage>
        <taxon>Bacteria</taxon>
        <taxon>Pseudomonadati</taxon>
        <taxon>Bacteroidota</taxon>
        <taxon>Bacteroidia</taxon>
        <taxon>Bacteroidales</taxon>
        <taxon>Bacteroidaceae</taxon>
        <taxon>Phocaeicola</taxon>
    </lineage>
</organism>
<dbReference type="EMBL" id="CP013020">
    <property type="protein sequence ID" value="ALK86073.1"/>
    <property type="molecule type" value="Genomic_DNA"/>
</dbReference>
<evidence type="ECO:0000313" key="7">
    <source>
        <dbReference type="Proteomes" id="UP000061587"/>
    </source>
</evidence>
<proteinExistence type="predicted"/>
<gene>
    <name evidence="6" type="ORF">BvMPK_3511</name>
</gene>
<keyword evidence="3 4" id="KW-0443">Lipid metabolism</keyword>
<dbReference type="PANTHER" id="PTHR14226">
    <property type="entry name" value="NEUROPATHY TARGET ESTERASE/SWISS CHEESE D.MELANOGASTER"/>
    <property type="match status" value="1"/>
</dbReference>
<reference evidence="7" key="1">
    <citation type="submission" date="2015-10" db="EMBL/GenBank/DDBJ databases">
        <title>Extensive mobilome-driven genome diversification in gut-associated Bacteroides vulgatus mpk.</title>
        <authorList>
            <person name="Beier S."/>
            <person name="Lange A."/>
            <person name="Huson D.H."/>
            <person name="Frick J.-S."/>
            <person name="Autenrieth I.B."/>
        </authorList>
    </citation>
    <scope>NUCLEOTIDE SEQUENCE [LARGE SCALE GENOMIC DNA]</scope>
    <source>
        <strain evidence="7">mpk</strain>
    </source>
</reference>
<sequence>MSVSKRDQTMNEFKYNIGYALSGGFIKGFAHLGIMQALHEHGIRPEILSGVSAGALAAVFYADGKEPYHIVELFEHHSFKELTTFSINKQGLLKLDSFIDFLNSNLESKTIEELKIPTIITATDLDHGRIVSFKKGKIAERLAASCCMPILFAPIRINNTYYVDGGILMNLPVSPIRKECEKVIALNVDPLVADEYSKNVVSIALRAYHFIFQANTLPQKGIADLLIESYGLEEYSNRELERAEEIFEKGYNTATELLDRLLLENGTIWR</sequence>
<dbReference type="AlphaFoldDB" id="A0A0P0M4Z4"/>
<reference evidence="6 7" key="2">
    <citation type="journal article" date="2016" name="Genome Biol. Evol.">
        <title>Extensive mobilome-driven genome diversification in mouse gut-associated Bacteroides vulgatus mpk.</title>
        <authorList>
            <person name="Lange A."/>
            <person name="Beier S."/>
            <person name="Steimle A."/>
            <person name="Autenrieth I.B."/>
            <person name="Huson D.H."/>
            <person name="Frick J.S."/>
        </authorList>
    </citation>
    <scope>NUCLEOTIDE SEQUENCE [LARGE SCALE GENOMIC DNA]</scope>
    <source>
        <strain evidence="7">mpk</strain>
    </source>
</reference>
<evidence type="ECO:0000256" key="4">
    <source>
        <dbReference type="PROSITE-ProRule" id="PRU01161"/>
    </source>
</evidence>
<dbReference type="GO" id="GO:0016042">
    <property type="term" value="P:lipid catabolic process"/>
    <property type="evidence" value="ECO:0007669"/>
    <property type="project" value="UniProtKB-UniRule"/>
</dbReference>
<feature type="active site" description="Nucleophile" evidence="4">
    <location>
        <position position="52"/>
    </location>
</feature>
<feature type="active site" description="Proton acceptor" evidence="4">
    <location>
        <position position="164"/>
    </location>
</feature>
<dbReference type="Pfam" id="PF01734">
    <property type="entry name" value="Patatin"/>
    <property type="match status" value="1"/>
</dbReference>
<dbReference type="GO" id="GO:0016787">
    <property type="term" value="F:hydrolase activity"/>
    <property type="evidence" value="ECO:0007669"/>
    <property type="project" value="UniProtKB-UniRule"/>
</dbReference>